<dbReference type="PANTHER" id="PTHR30332:SF17">
    <property type="entry name" value="TYPE IV PILIATION SYSTEM PROTEIN DR_0774-RELATED"/>
    <property type="match status" value="1"/>
</dbReference>
<dbReference type="KEGG" id="aagg:ETAA8_10230"/>
<evidence type="ECO:0000256" key="1">
    <source>
        <dbReference type="RuleBase" id="RU004003"/>
    </source>
</evidence>
<keyword evidence="3" id="KW-0732">Signal</keyword>
<dbReference type="InterPro" id="IPR001775">
    <property type="entry name" value="GspD/PilQ"/>
</dbReference>
<dbReference type="InterPro" id="IPR032789">
    <property type="entry name" value="T2SS-T3SS_pil_N"/>
</dbReference>
<evidence type="ECO:0000259" key="5">
    <source>
        <dbReference type="Pfam" id="PF13629"/>
    </source>
</evidence>
<evidence type="ECO:0000259" key="4">
    <source>
        <dbReference type="Pfam" id="PF00263"/>
    </source>
</evidence>
<dbReference type="InterPro" id="IPR050810">
    <property type="entry name" value="Bact_Secretion_Sys_Channel"/>
</dbReference>
<dbReference type="InterPro" id="IPR004846">
    <property type="entry name" value="T2SS/T3SS_dom"/>
</dbReference>
<dbReference type="Pfam" id="PF13629">
    <property type="entry name" value="T2SS-T3SS_pil_N"/>
    <property type="match status" value="1"/>
</dbReference>
<feature type="compositionally biased region" description="Polar residues" evidence="2">
    <location>
        <begin position="484"/>
        <end position="499"/>
    </location>
</feature>
<name>A0A517Y6U3_9BACT</name>
<comment type="similarity">
    <text evidence="1">Belongs to the bacterial secretin family.</text>
</comment>
<dbReference type="Proteomes" id="UP000315017">
    <property type="component" value="Chromosome"/>
</dbReference>
<reference evidence="6 7" key="1">
    <citation type="submission" date="2019-02" db="EMBL/GenBank/DDBJ databases">
        <title>Deep-cultivation of Planctomycetes and their phenomic and genomic characterization uncovers novel biology.</title>
        <authorList>
            <person name="Wiegand S."/>
            <person name="Jogler M."/>
            <person name="Boedeker C."/>
            <person name="Pinto D."/>
            <person name="Vollmers J."/>
            <person name="Rivas-Marin E."/>
            <person name="Kohn T."/>
            <person name="Peeters S.H."/>
            <person name="Heuer A."/>
            <person name="Rast P."/>
            <person name="Oberbeckmann S."/>
            <person name="Bunk B."/>
            <person name="Jeske O."/>
            <person name="Meyerdierks A."/>
            <person name="Storesund J.E."/>
            <person name="Kallscheuer N."/>
            <person name="Luecker S."/>
            <person name="Lage O.M."/>
            <person name="Pohl T."/>
            <person name="Merkel B.J."/>
            <person name="Hornburger P."/>
            <person name="Mueller R.-W."/>
            <person name="Bruemmer F."/>
            <person name="Labrenz M."/>
            <person name="Spormann A.M."/>
            <person name="Op den Camp H."/>
            <person name="Overmann J."/>
            <person name="Amann R."/>
            <person name="Jetten M.S.M."/>
            <person name="Mascher T."/>
            <person name="Medema M.H."/>
            <person name="Devos D.P."/>
            <person name="Kaster A.-K."/>
            <person name="Ovreas L."/>
            <person name="Rohde M."/>
            <person name="Galperin M.Y."/>
            <person name="Jogler C."/>
        </authorList>
    </citation>
    <scope>NUCLEOTIDE SEQUENCE [LARGE SCALE GENOMIC DNA]</scope>
    <source>
        <strain evidence="6 7">ETA_A8</strain>
    </source>
</reference>
<evidence type="ECO:0000256" key="3">
    <source>
        <dbReference type="SAM" id="SignalP"/>
    </source>
</evidence>
<evidence type="ECO:0000313" key="7">
    <source>
        <dbReference type="Proteomes" id="UP000315017"/>
    </source>
</evidence>
<dbReference type="GO" id="GO:0009306">
    <property type="term" value="P:protein secretion"/>
    <property type="evidence" value="ECO:0007669"/>
    <property type="project" value="InterPro"/>
</dbReference>
<feature type="region of interest" description="Disordered" evidence="2">
    <location>
        <begin position="460"/>
        <end position="576"/>
    </location>
</feature>
<dbReference type="OrthoDB" id="9779724at2"/>
<proteinExistence type="inferred from homology"/>
<keyword evidence="7" id="KW-1185">Reference proteome</keyword>
<feature type="compositionally biased region" description="Polar residues" evidence="2">
    <location>
        <begin position="525"/>
        <end position="549"/>
    </location>
</feature>
<dbReference type="GO" id="GO:0015627">
    <property type="term" value="C:type II protein secretion system complex"/>
    <property type="evidence" value="ECO:0007669"/>
    <property type="project" value="TreeGrafter"/>
</dbReference>
<dbReference type="Pfam" id="PF00263">
    <property type="entry name" value="Secretin"/>
    <property type="match status" value="1"/>
</dbReference>
<gene>
    <name evidence="6" type="primary">gspD_1</name>
    <name evidence="6" type="ORF">ETAA8_10230</name>
</gene>
<dbReference type="AlphaFoldDB" id="A0A517Y6U3"/>
<protein>
    <submittedName>
        <fullName evidence="6">Type II secretion system protein D</fullName>
    </submittedName>
</protein>
<sequence precursor="true">MAKSWLRATYALIACAVLAAGAILIPPASLCAQEPLAAPGVKFKVQGAAERLEMTVNTSRILEFEFDVPKMLVNNPDLVRVIPISPRSVQISAIRAGVTQVNVWDDKGKVTSIDLVILGDVQELDLILKTEFPEANVRLRPLNSSLFVTGFVPRAEMVPQITRIAQDYFPQIVNNLTVGGVQKVLLHVKIMEVSRTKLRAVGVDWASVGSNHFISQGVSGALAATAGVGAGIATTPAGPSTVRFGIVDGNTQFYGFLELLRQNNLAKLLAEPTLTTLNGRPASFNVGGEVPILVPQSLGTVTIQYREFGTQVDFVPIVLGNGLVRLEVRPQITELDNSLSVNLNGTSIPGFRQRRADVGVEMRAGQTLAIAGLVYTRTEASNRGIPWLADLPWFGVPFRHVQERQNEVELVILVTPEFAEAMDPNEVPACGPGQTTASPTDVELYYRGYLEVPKKCDSGNCDSTGAPIRTPEELEPGFSAPYGASSNRPQTTQPVSRQVSAPAAQPSYSGTPARTVATGTGVKTALQSSAPQPATNGNYSYYAGSSQPAARTAQAPKPSQQARPALIGPLGYDELK</sequence>
<evidence type="ECO:0000313" key="6">
    <source>
        <dbReference type="EMBL" id="QDU25951.1"/>
    </source>
</evidence>
<accession>A0A517Y6U3</accession>
<dbReference type="PRINTS" id="PR00811">
    <property type="entry name" value="BCTERIALGSPD"/>
</dbReference>
<dbReference type="EMBL" id="CP036274">
    <property type="protein sequence ID" value="QDU25951.1"/>
    <property type="molecule type" value="Genomic_DNA"/>
</dbReference>
<dbReference type="RefSeq" id="WP_145085725.1">
    <property type="nucleotide sequence ID" value="NZ_CP036274.1"/>
</dbReference>
<dbReference type="PANTHER" id="PTHR30332">
    <property type="entry name" value="PROBABLE GENERAL SECRETION PATHWAY PROTEIN D"/>
    <property type="match status" value="1"/>
</dbReference>
<feature type="domain" description="Type II/III secretion system secretin-like" evidence="4">
    <location>
        <begin position="260"/>
        <end position="417"/>
    </location>
</feature>
<evidence type="ECO:0000256" key="2">
    <source>
        <dbReference type="SAM" id="MobiDB-lite"/>
    </source>
</evidence>
<feature type="signal peptide" evidence="3">
    <location>
        <begin position="1"/>
        <end position="19"/>
    </location>
</feature>
<organism evidence="6 7">
    <name type="scientific">Anatilimnocola aggregata</name>
    <dbReference type="NCBI Taxonomy" id="2528021"/>
    <lineage>
        <taxon>Bacteria</taxon>
        <taxon>Pseudomonadati</taxon>
        <taxon>Planctomycetota</taxon>
        <taxon>Planctomycetia</taxon>
        <taxon>Pirellulales</taxon>
        <taxon>Pirellulaceae</taxon>
        <taxon>Anatilimnocola</taxon>
    </lineage>
</organism>
<feature type="chain" id="PRO_5021977896" evidence="3">
    <location>
        <begin position="20"/>
        <end position="576"/>
    </location>
</feature>
<feature type="domain" description="Pilus formation protein N-terminal" evidence="5">
    <location>
        <begin position="49"/>
        <end position="117"/>
    </location>
</feature>